<keyword evidence="4" id="KW-1185">Reference proteome</keyword>
<comment type="caution">
    <text evidence="3">The sequence shown here is derived from an EMBL/GenBank/DDBJ whole genome shotgun (WGS) entry which is preliminary data.</text>
</comment>
<name>A0A841EIS7_9ACTN</name>
<proteinExistence type="predicted"/>
<organism evidence="3 4">
    <name type="scientific">Streptomonospora salina</name>
    <dbReference type="NCBI Taxonomy" id="104205"/>
    <lineage>
        <taxon>Bacteria</taxon>
        <taxon>Bacillati</taxon>
        <taxon>Actinomycetota</taxon>
        <taxon>Actinomycetes</taxon>
        <taxon>Streptosporangiales</taxon>
        <taxon>Nocardiopsidaceae</taxon>
        <taxon>Streptomonospora</taxon>
    </lineage>
</organism>
<evidence type="ECO:0000256" key="2">
    <source>
        <dbReference type="SAM" id="Phobius"/>
    </source>
</evidence>
<feature type="transmembrane region" description="Helical" evidence="2">
    <location>
        <begin position="158"/>
        <end position="180"/>
    </location>
</feature>
<evidence type="ECO:0000313" key="4">
    <source>
        <dbReference type="Proteomes" id="UP000578077"/>
    </source>
</evidence>
<evidence type="ECO:0000256" key="1">
    <source>
        <dbReference type="SAM" id="MobiDB-lite"/>
    </source>
</evidence>
<keyword evidence="2" id="KW-0472">Membrane</keyword>
<sequence length="274" mass="28933">MSEPERRGPTRTGGPAAPVGAVDAPSWSTVTATESLRLWRRFPLWMTVGLPVGLVLPQGLVAVLSPEGRQGFVWDVWLQVVLMFWGILLPMAAALYAAAAVRQDDQARLLLYSYGFPRSRLLLGEFTAVAAMSLVSAALLTCLLCVLCVLFGQAGELPLVVAAGMLPWLASLATLALCLVVAHAWGFTAATCTGVVGMVFGALLADKPVWWAIPLAWPMRAVVPLAGVEASGVPLPPDAPLRDMTVLPVAVGLSAALTAVLLAVGSRYVNRKEL</sequence>
<keyword evidence="2" id="KW-1133">Transmembrane helix</keyword>
<feature type="transmembrane region" description="Helical" evidence="2">
    <location>
        <begin position="76"/>
        <end position="101"/>
    </location>
</feature>
<feature type="transmembrane region" description="Helical" evidence="2">
    <location>
        <begin position="122"/>
        <end position="152"/>
    </location>
</feature>
<gene>
    <name evidence="3" type="ORF">HNR25_004011</name>
</gene>
<evidence type="ECO:0000313" key="3">
    <source>
        <dbReference type="EMBL" id="MBB6000260.1"/>
    </source>
</evidence>
<dbReference type="Proteomes" id="UP000578077">
    <property type="component" value="Unassembled WGS sequence"/>
</dbReference>
<dbReference type="InterPro" id="IPR021205">
    <property type="entry name" value="Lanti_perm_SpaE/MutE/EpiE-like"/>
</dbReference>
<reference evidence="3 4" key="1">
    <citation type="submission" date="2020-08" db="EMBL/GenBank/DDBJ databases">
        <title>Sequencing the genomes of 1000 actinobacteria strains.</title>
        <authorList>
            <person name="Klenk H.-P."/>
        </authorList>
    </citation>
    <scope>NUCLEOTIDE SEQUENCE [LARGE SCALE GENOMIC DNA]</scope>
    <source>
        <strain evidence="3 4">DSM 44593</strain>
    </source>
</reference>
<feature type="compositionally biased region" description="Low complexity" evidence="1">
    <location>
        <begin position="10"/>
        <end position="21"/>
    </location>
</feature>
<accession>A0A841EIS7</accession>
<feature type="transmembrane region" description="Helical" evidence="2">
    <location>
        <begin position="44"/>
        <end position="64"/>
    </location>
</feature>
<keyword evidence="2" id="KW-0812">Transmembrane</keyword>
<feature type="transmembrane region" description="Helical" evidence="2">
    <location>
        <begin position="187"/>
        <end position="205"/>
    </location>
</feature>
<dbReference type="EMBL" id="JACHLY010000001">
    <property type="protein sequence ID" value="MBB6000260.1"/>
    <property type="molecule type" value="Genomic_DNA"/>
</dbReference>
<dbReference type="RefSeq" id="WP_184637581.1">
    <property type="nucleotide sequence ID" value="NZ_BAABKT010000029.1"/>
</dbReference>
<protein>
    <submittedName>
        <fullName evidence="3">ABC-2 type transport system permease protein</fullName>
    </submittedName>
</protein>
<feature type="region of interest" description="Disordered" evidence="1">
    <location>
        <begin position="1"/>
        <end position="21"/>
    </location>
</feature>
<dbReference type="AlphaFoldDB" id="A0A841EIS7"/>
<feature type="transmembrane region" description="Helical" evidence="2">
    <location>
        <begin position="245"/>
        <end position="264"/>
    </location>
</feature>
<dbReference type="CDD" id="cd21807">
    <property type="entry name" value="ABC-2_lan_permease_MutE_EpiE-like"/>
    <property type="match status" value="1"/>
</dbReference>